<sequence length="18" mass="2203">MVVRDSEGSYPHRIKWNE</sequence>
<dbReference type="Proteomes" id="UP000078492">
    <property type="component" value="Unassembled WGS sequence"/>
</dbReference>
<organism evidence="1 2">
    <name type="scientific">Trachymyrmex cornetzi</name>
    <dbReference type="NCBI Taxonomy" id="471704"/>
    <lineage>
        <taxon>Eukaryota</taxon>
        <taxon>Metazoa</taxon>
        <taxon>Ecdysozoa</taxon>
        <taxon>Arthropoda</taxon>
        <taxon>Hexapoda</taxon>
        <taxon>Insecta</taxon>
        <taxon>Pterygota</taxon>
        <taxon>Neoptera</taxon>
        <taxon>Endopterygota</taxon>
        <taxon>Hymenoptera</taxon>
        <taxon>Apocrita</taxon>
        <taxon>Aculeata</taxon>
        <taxon>Formicoidea</taxon>
        <taxon>Formicidae</taxon>
        <taxon>Myrmicinae</taxon>
        <taxon>Trachymyrmex</taxon>
    </lineage>
</organism>
<proteinExistence type="predicted"/>
<dbReference type="AlphaFoldDB" id="A0A151J9S4"/>
<keyword evidence="2" id="KW-1185">Reference proteome</keyword>
<evidence type="ECO:0000313" key="1">
    <source>
        <dbReference type="EMBL" id="KYN21796.1"/>
    </source>
</evidence>
<protein>
    <submittedName>
        <fullName evidence="1">Uncharacterized protein</fullName>
    </submittedName>
</protein>
<accession>A0A151J9S4</accession>
<gene>
    <name evidence="1" type="ORF">ALC57_05826</name>
</gene>
<reference evidence="1 2" key="1">
    <citation type="submission" date="2015-09" db="EMBL/GenBank/DDBJ databases">
        <title>Trachymyrmex cornetzi WGS genome.</title>
        <authorList>
            <person name="Nygaard S."/>
            <person name="Hu H."/>
            <person name="Boomsma J."/>
            <person name="Zhang G."/>
        </authorList>
    </citation>
    <scope>NUCLEOTIDE SEQUENCE [LARGE SCALE GENOMIC DNA]</scope>
    <source>
        <strain evidence="1">Tcor2-1</strain>
        <tissue evidence="1">Whole body</tissue>
    </source>
</reference>
<name>A0A151J9S4_9HYME</name>
<evidence type="ECO:0000313" key="2">
    <source>
        <dbReference type="Proteomes" id="UP000078492"/>
    </source>
</evidence>
<dbReference type="EMBL" id="KQ979367">
    <property type="protein sequence ID" value="KYN21796.1"/>
    <property type="molecule type" value="Genomic_DNA"/>
</dbReference>